<gene>
    <name evidence="2" type="ORF">AQI94_12190</name>
</gene>
<evidence type="ECO:0000313" key="3">
    <source>
        <dbReference type="Proteomes" id="UP000053039"/>
    </source>
</evidence>
<proteinExistence type="predicted"/>
<name>A0A101N8D8_9ACTN</name>
<reference evidence="2 3" key="1">
    <citation type="submission" date="2015-10" db="EMBL/GenBank/DDBJ databases">
        <title>Draft genome sequence of Streptomyces pseudovenezuelae DSM 40212, type strain for the species Streptomyces pseudovenezuelae.</title>
        <authorList>
            <person name="Ruckert C."/>
            <person name="Winkler A."/>
            <person name="Kalinowski J."/>
            <person name="Kampfer P."/>
            <person name="Glaeser S."/>
        </authorList>
    </citation>
    <scope>NUCLEOTIDE SEQUENCE [LARGE SCALE GENOMIC DNA]</scope>
    <source>
        <strain evidence="2 3">DSM 40212</strain>
    </source>
</reference>
<accession>A0A101N8D8</accession>
<feature type="region of interest" description="Disordered" evidence="1">
    <location>
        <begin position="150"/>
        <end position="172"/>
    </location>
</feature>
<dbReference type="Proteomes" id="UP000053039">
    <property type="component" value="Unassembled WGS sequence"/>
</dbReference>
<dbReference type="RefSeq" id="WP_031044333.1">
    <property type="nucleotide sequence ID" value="NZ_JBIBIH010000002.1"/>
</dbReference>
<dbReference type="AlphaFoldDB" id="A0A101N8D8"/>
<evidence type="ECO:0008006" key="4">
    <source>
        <dbReference type="Google" id="ProtNLM"/>
    </source>
</evidence>
<comment type="caution">
    <text evidence="2">The sequence shown here is derived from an EMBL/GenBank/DDBJ whole genome shotgun (WGS) entry which is preliminary data.</text>
</comment>
<dbReference type="EMBL" id="LMWM01000010">
    <property type="protein sequence ID" value="KUM88396.1"/>
    <property type="molecule type" value="Genomic_DNA"/>
</dbReference>
<organism evidence="2 3">
    <name type="scientific">Streptomyces pseudovenezuelae</name>
    <dbReference type="NCBI Taxonomy" id="67350"/>
    <lineage>
        <taxon>Bacteria</taxon>
        <taxon>Bacillati</taxon>
        <taxon>Actinomycetota</taxon>
        <taxon>Actinomycetes</taxon>
        <taxon>Kitasatosporales</taxon>
        <taxon>Streptomycetaceae</taxon>
        <taxon>Streptomyces</taxon>
        <taxon>Streptomyces aurantiacus group</taxon>
    </lineage>
</organism>
<sequence length="172" mass="19281">MTDIDTQFLRSLFDEEGSLHTAGRTALYRLYGPEGLLYVGISTCPLTRIRTHLQQQPWAPHVIGIQIDYPHDAHAAEREAVHTERPLHNVMFNGQAPPPPPDRAARLRAELAAQRRRLDELQAAVPQSTAHLRLILRGITAAQTKVAKLTREAEEVERAQEPPGRRAGRTKP</sequence>
<evidence type="ECO:0000256" key="1">
    <source>
        <dbReference type="SAM" id="MobiDB-lite"/>
    </source>
</evidence>
<dbReference type="OrthoDB" id="4232849at2"/>
<evidence type="ECO:0000313" key="2">
    <source>
        <dbReference type="EMBL" id="KUM88396.1"/>
    </source>
</evidence>
<feature type="compositionally biased region" description="Basic and acidic residues" evidence="1">
    <location>
        <begin position="150"/>
        <end position="164"/>
    </location>
</feature>
<protein>
    <recommendedName>
        <fullName evidence="4">GIY-YIG domain-containing protein</fullName>
    </recommendedName>
</protein>